<evidence type="ECO:0000256" key="1">
    <source>
        <dbReference type="SAM" id="Coils"/>
    </source>
</evidence>
<organism evidence="3 4">
    <name type="scientific">Hymenobacter arizonensis</name>
    <name type="common">Siccationidurans arizonensis</name>
    <dbReference type="NCBI Taxonomy" id="1227077"/>
    <lineage>
        <taxon>Bacteria</taxon>
        <taxon>Pseudomonadati</taxon>
        <taxon>Bacteroidota</taxon>
        <taxon>Cytophagia</taxon>
        <taxon>Cytophagales</taxon>
        <taxon>Hymenobacteraceae</taxon>
        <taxon>Hymenobacter</taxon>
    </lineage>
</organism>
<sequence length="94" mass="9879">MKTLPSASALLLLLGLACTGCQSTGDTSSVAADLNSTNPAVAVQAQRVQELEGQVKQQEAVIDAEKSKLEAMRQQLEGAKQTLEGVKKEVRATP</sequence>
<keyword evidence="2" id="KW-0732">Signal</keyword>
<feature type="coiled-coil region" evidence="1">
    <location>
        <begin position="41"/>
        <end position="89"/>
    </location>
</feature>
<protein>
    <submittedName>
        <fullName evidence="3">Uncharacterized protein</fullName>
    </submittedName>
</protein>
<dbReference type="RefSeq" id="WP_092673220.1">
    <property type="nucleotide sequence ID" value="NZ_FOXS01000003.1"/>
</dbReference>
<feature type="chain" id="PRO_5011607466" evidence="2">
    <location>
        <begin position="24"/>
        <end position="94"/>
    </location>
</feature>
<reference evidence="4" key="1">
    <citation type="submission" date="2016-10" db="EMBL/GenBank/DDBJ databases">
        <authorList>
            <person name="Varghese N."/>
            <person name="Submissions S."/>
        </authorList>
    </citation>
    <scope>NUCLEOTIDE SEQUENCE [LARGE SCALE GENOMIC DNA]</scope>
    <source>
        <strain evidence="4">OR362-8,ATCC BAA-1266,JCM 13504</strain>
    </source>
</reference>
<dbReference type="Proteomes" id="UP000199029">
    <property type="component" value="Unassembled WGS sequence"/>
</dbReference>
<dbReference type="EMBL" id="FOXS01000003">
    <property type="protein sequence ID" value="SFQ47242.1"/>
    <property type="molecule type" value="Genomic_DNA"/>
</dbReference>
<keyword evidence="1" id="KW-0175">Coiled coil</keyword>
<dbReference type="PROSITE" id="PS51257">
    <property type="entry name" value="PROKAR_LIPOPROTEIN"/>
    <property type="match status" value="1"/>
</dbReference>
<accession>A0A1I5YSU4</accession>
<feature type="signal peptide" evidence="2">
    <location>
        <begin position="1"/>
        <end position="23"/>
    </location>
</feature>
<dbReference type="AlphaFoldDB" id="A0A1I5YSU4"/>
<evidence type="ECO:0000313" key="4">
    <source>
        <dbReference type="Proteomes" id="UP000199029"/>
    </source>
</evidence>
<keyword evidence="4" id="KW-1185">Reference proteome</keyword>
<evidence type="ECO:0000256" key="2">
    <source>
        <dbReference type="SAM" id="SignalP"/>
    </source>
</evidence>
<proteinExistence type="predicted"/>
<evidence type="ECO:0000313" key="3">
    <source>
        <dbReference type="EMBL" id="SFQ47242.1"/>
    </source>
</evidence>
<gene>
    <name evidence="3" type="ORF">SAMN04515668_2415</name>
</gene>
<name>A0A1I5YSU4_HYMAR</name>